<name>A0A2P6R6E3_ROSCH</name>
<comment type="similarity">
    <text evidence="1 5">Belongs to the Frigida family.</text>
</comment>
<dbReference type="GO" id="GO:0030154">
    <property type="term" value="P:cell differentiation"/>
    <property type="evidence" value="ECO:0007669"/>
    <property type="project" value="UniProtKB-KW"/>
</dbReference>
<feature type="compositionally biased region" description="Polar residues" evidence="6">
    <location>
        <begin position="642"/>
        <end position="662"/>
    </location>
</feature>
<dbReference type="Proteomes" id="UP000238479">
    <property type="component" value="Chromosome 3"/>
</dbReference>
<evidence type="ECO:0000256" key="5">
    <source>
        <dbReference type="RuleBase" id="RU364012"/>
    </source>
</evidence>
<keyword evidence="4 5" id="KW-0287">Flowering</keyword>
<evidence type="ECO:0000256" key="4">
    <source>
        <dbReference type="ARBA" id="ARBA00023089"/>
    </source>
</evidence>
<dbReference type="AlphaFoldDB" id="A0A2P6R6E3"/>
<accession>A0A2P6R6E3</accession>
<comment type="caution">
    <text evidence="7">The sequence shown here is derived from an EMBL/GenBank/DDBJ whole genome shotgun (WGS) entry which is preliminary data.</text>
</comment>
<proteinExistence type="inferred from homology"/>
<dbReference type="STRING" id="74649.A0A2P6R6E3"/>
<gene>
    <name evidence="7" type="ORF">RchiOBHm_Chr3g0452911</name>
</gene>
<keyword evidence="2 5" id="KW-0217">Developmental protein</keyword>
<protein>
    <recommendedName>
        <fullName evidence="5">FRIGIDA-like protein</fullName>
    </recommendedName>
</protein>
<reference evidence="7 8" key="1">
    <citation type="journal article" date="2018" name="Nat. Genet.">
        <title>The Rosa genome provides new insights in the design of modern roses.</title>
        <authorList>
            <person name="Bendahmane M."/>
        </authorList>
    </citation>
    <scope>NUCLEOTIDE SEQUENCE [LARGE SCALE GENOMIC DNA]</scope>
    <source>
        <strain evidence="8">cv. Old Blush</strain>
    </source>
</reference>
<organism evidence="7 8">
    <name type="scientific">Rosa chinensis</name>
    <name type="common">China rose</name>
    <dbReference type="NCBI Taxonomy" id="74649"/>
    <lineage>
        <taxon>Eukaryota</taxon>
        <taxon>Viridiplantae</taxon>
        <taxon>Streptophyta</taxon>
        <taxon>Embryophyta</taxon>
        <taxon>Tracheophyta</taxon>
        <taxon>Spermatophyta</taxon>
        <taxon>Magnoliopsida</taxon>
        <taxon>eudicotyledons</taxon>
        <taxon>Gunneridae</taxon>
        <taxon>Pentapetalae</taxon>
        <taxon>rosids</taxon>
        <taxon>fabids</taxon>
        <taxon>Rosales</taxon>
        <taxon>Rosaceae</taxon>
        <taxon>Rosoideae</taxon>
        <taxon>Rosoideae incertae sedis</taxon>
        <taxon>Rosa</taxon>
    </lineage>
</organism>
<dbReference type="OrthoDB" id="1166041at2759"/>
<dbReference type="OMA" id="GEMSCEL"/>
<dbReference type="Gramene" id="PRQ42003">
    <property type="protein sequence ID" value="PRQ42003"/>
    <property type="gene ID" value="RchiOBHm_Chr3g0452911"/>
</dbReference>
<dbReference type="GO" id="GO:0009908">
    <property type="term" value="P:flower development"/>
    <property type="evidence" value="ECO:0007669"/>
    <property type="project" value="UniProtKB-KW"/>
</dbReference>
<feature type="region of interest" description="Disordered" evidence="6">
    <location>
        <begin position="632"/>
        <end position="662"/>
    </location>
</feature>
<sequence length="662" mass="72951">MSTAVDKVFGDVPMSPELRKSFNLLKSHASKVANFTLQWQDLEDHLRSIDDSIQSKINQLQKSKQAQLKSEPNSQQSTQVNSAVESAKAQLDGLNTQFKAEVSSSESESLDFNGVVVHDGEGLLVFMNEHLKEKEPSRDLITDAIRASVGSGKIVLEAMRWFYPSESNKGEMSCELSVVRRSCVVLLEEMTKVRPLIRPEVKEEAVRVALEWKGKARNEATNTLELWAFLQLVGAFGLVCEFDREEIFKLFGSVAVRKQAPELFRSLGFGDRVSEFIQKLVSQKMRLEAIRFIHAFEQLDKFPPMPLLKAHLKFAKKDAKISCKRGQDPLKAEDAAIDKEVVSLKAIIRCIESYKLGVEPQYSPENLRKRISQLKKQKKEKQVTQATRVPEVQGQNLSGKKRTAPEVKAQPNKKNSNKHHRTDPAAVRNASFRAPTTGHSIHPSYLRPVDSFESRGAEYFIPSAGMPRQAVDAPHTSYGTASTFNSLRASHYQLTGSYKGEGAEYAARYCDSAYSIPDAHSGLSAGHYGLISSSPITHTRQTTLTGGAYELTGSSPIAHTRHTTQHINSATASYGLGGSSSVSSHLSPLTKRYGASSMAVNGRTGQFGSAGSPPPARVTNVSPNSYVSGDPLRMANHKDRPVSSSSGYGTHTNQYQPSIYHL</sequence>
<evidence type="ECO:0000256" key="3">
    <source>
        <dbReference type="ARBA" id="ARBA00022782"/>
    </source>
</evidence>
<dbReference type="Pfam" id="PF07899">
    <property type="entry name" value="Frigida"/>
    <property type="match status" value="1"/>
</dbReference>
<dbReference type="InterPro" id="IPR012474">
    <property type="entry name" value="Frigida"/>
</dbReference>
<evidence type="ECO:0000313" key="7">
    <source>
        <dbReference type="EMBL" id="PRQ42003.1"/>
    </source>
</evidence>
<feature type="region of interest" description="Disordered" evidence="6">
    <location>
        <begin position="373"/>
        <end position="427"/>
    </location>
</feature>
<evidence type="ECO:0000256" key="6">
    <source>
        <dbReference type="SAM" id="MobiDB-lite"/>
    </source>
</evidence>
<evidence type="ECO:0000256" key="1">
    <source>
        <dbReference type="ARBA" id="ARBA00008956"/>
    </source>
</evidence>
<evidence type="ECO:0000256" key="2">
    <source>
        <dbReference type="ARBA" id="ARBA00022473"/>
    </source>
</evidence>
<evidence type="ECO:0000313" key="8">
    <source>
        <dbReference type="Proteomes" id="UP000238479"/>
    </source>
</evidence>
<dbReference type="PANTHER" id="PTHR31791">
    <property type="entry name" value="FRIGIDA-LIKE PROTEIN 3-RELATED"/>
    <property type="match status" value="1"/>
</dbReference>
<keyword evidence="3 5" id="KW-0221">Differentiation</keyword>
<keyword evidence="8" id="KW-1185">Reference proteome</keyword>
<feature type="compositionally biased region" description="Polar residues" evidence="6">
    <location>
        <begin position="383"/>
        <end position="398"/>
    </location>
</feature>
<dbReference type="EMBL" id="PDCK01000041">
    <property type="protein sequence ID" value="PRQ42003.1"/>
    <property type="molecule type" value="Genomic_DNA"/>
</dbReference>
<dbReference type="PANTHER" id="PTHR31791:SF32">
    <property type="entry name" value="FRIGIDA-LIKE PROTEIN"/>
    <property type="match status" value="1"/>
</dbReference>